<sequence length="313" mass="35851">MPNCKFIFERDPPLYKCGERVSGNIEIAFSKEQSLEDLRIVFRGMATVRWVDTMARFPKIYTGEETYMELETLVYQGGILPAGTYNYAFDYVVPDVCATTCTTEIGRIFYEIILIVAYKAKSEARKFSKEIMVLQTFNIEKVPNTLLPIVRSDEMFFCCWPCSAGPVTVHLKVNSGAYIPGSIIKFSIELANMSKRCKFRTRATTYFIQVYKFTTQVPRRRIRYMSYILNSVENRVVVKSDDIVVVDEQLAVPPLPPSTQGIHIISIKYELRLEMSISTISQAKVDLIIPILIGSSAEILPEHTRTKTKSRRW</sequence>
<evidence type="ECO:0000259" key="3">
    <source>
        <dbReference type="SMART" id="SM01017"/>
    </source>
</evidence>
<organism evidence="4 5">
    <name type="scientific">Ceratitis capitata</name>
    <name type="common">Mediterranean fruit fly</name>
    <name type="synonym">Tephritis capitata</name>
    <dbReference type="NCBI Taxonomy" id="7213"/>
    <lineage>
        <taxon>Eukaryota</taxon>
        <taxon>Metazoa</taxon>
        <taxon>Ecdysozoa</taxon>
        <taxon>Arthropoda</taxon>
        <taxon>Hexapoda</taxon>
        <taxon>Insecta</taxon>
        <taxon>Pterygota</taxon>
        <taxon>Neoptera</taxon>
        <taxon>Endopterygota</taxon>
        <taxon>Diptera</taxon>
        <taxon>Brachycera</taxon>
        <taxon>Muscomorpha</taxon>
        <taxon>Tephritoidea</taxon>
        <taxon>Tephritidae</taxon>
        <taxon>Ceratitis</taxon>
        <taxon>Ceratitis</taxon>
    </lineage>
</organism>
<dbReference type="SUPFAM" id="SSF81296">
    <property type="entry name" value="E set domains"/>
    <property type="match status" value="2"/>
</dbReference>
<dbReference type="Proteomes" id="UP000606786">
    <property type="component" value="Unassembled WGS sequence"/>
</dbReference>
<dbReference type="Pfam" id="PF00339">
    <property type="entry name" value="Arrestin_N"/>
    <property type="match status" value="1"/>
</dbReference>
<dbReference type="InterPro" id="IPR014756">
    <property type="entry name" value="Ig_E-set"/>
</dbReference>
<dbReference type="GO" id="GO:0005737">
    <property type="term" value="C:cytoplasm"/>
    <property type="evidence" value="ECO:0007669"/>
    <property type="project" value="TreeGrafter"/>
</dbReference>
<evidence type="ECO:0000256" key="2">
    <source>
        <dbReference type="ARBA" id="ARBA00022606"/>
    </source>
</evidence>
<dbReference type="EMBL" id="CAJHJT010000001">
    <property type="protein sequence ID" value="CAD6995995.1"/>
    <property type="molecule type" value="Genomic_DNA"/>
</dbReference>
<dbReference type="Pfam" id="PF02752">
    <property type="entry name" value="Arrestin_C"/>
    <property type="match status" value="1"/>
</dbReference>
<dbReference type="InterPro" id="IPR011021">
    <property type="entry name" value="Arrestin-like_N"/>
</dbReference>
<evidence type="ECO:0000313" key="4">
    <source>
        <dbReference type="EMBL" id="CAD6995995.1"/>
    </source>
</evidence>
<comment type="caution">
    <text evidence="4">The sequence shown here is derived from an EMBL/GenBank/DDBJ whole genome shotgun (WGS) entry which is preliminary data.</text>
</comment>
<dbReference type="InterPro" id="IPR050357">
    <property type="entry name" value="Arrestin_domain-protein"/>
</dbReference>
<name>A0A811UEP6_CERCA</name>
<dbReference type="PANTHER" id="PTHR11188">
    <property type="entry name" value="ARRESTIN DOMAIN CONTAINING PROTEIN"/>
    <property type="match status" value="1"/>
</dbReference>
<protein>
    <submittedName>
        <fullName evidence="4">(Mediterranean fruit fly) hypothetical protein</fullName>
    </submittedName>
</protein>
<gene>
    <name evidence="4" type="ORF">CCAP1982_LOCUS4701</name>
</gene>
<dbReference type="OrthoDB" id="2333384at2759"/>
<dbReference type="PANTHER" id="PTHR11188:SF167">
    <property type="entry name" value="ARRESTIN C-TERMINAL-LIKE DOMAIN-CONTAINING PROTEIN-RELATED"/>
    <property type="match status" value="1"/>
</dbReference>
<reference evidence="4" key="1">
    <citation type="submission" date="2020-11" db="EMBL/GenBank/DDBJ databases">
        <authorList>
            <person name="Whitehead M."/>
        </authorList>
    </citation>
    <scope>NUCLEOTIDE SEQUENCE</scope>
    <source>
        <strain evidence="4">EGII</strain>
    </source>
</reference>
<evidence type="ECO:0000256" key="1">
    <source>
        <dbReference type="ARBA" id="ARBA00005298"/>
    </source>
</evidence>
<dbReference type="SMART" id="SM01017">
    <property type="entry name" value="Arrestin_C"/>
    <property type="match status" value="1"/>
</dbReference>
<dbReference type="InterPro" id="IPR014752">
    <property type="entry name" value="Arrestin-like_C"/>
</dbReference>
<dbReference type="KEGG" id="ccat:101460767"/>
<dbReference type="AlphaFoldDB" id="A0A811UEP6"/>
<keyword evidence="2" id="KW-0716">Sensory transduction</keyword>
<accession>A0A811UEP6</accession>
<keyword evidence="5" id="KW-1185">Reference proteome</keyword>
<evidence type="ECO:0000313" key="5">
    <source>
        <dbReference type="Proteomes" id="UP000606786"/>
    </source>
</evidence>
<comment type="similarity">
    <text evidence="1">Belongs to the arrestin family.</text>
</comment>
<dbReference type="Gene3D" id="2.60.40.640">
    <property type="match status" value="2"/>
</dbReference>
<feature type="domain" description="Arrestin C-terminal-like" evidence="3">
    <location>
        <begin position="163"/>
        <end position="298"/>
    </location>
</feature>
<dbReference type="GO" id="GO:0015031">
    <property type="term" value="P:protein transport"/>
    <property type="evidence" value="ECO:0007669"/>
    <property type="project" value="TreeGrafter"/>
</dbReference>
<proteinExistence type="inferred from homology"/>
<dbReference type="InterPro" id="IPR011022">
    <property type="entry name" value="Arrestin_C-like"/>
</dbReference>